<proteinExistence type="predicted"/>
<reference evidence="7" key="1">
    <citation type="journal article" date="2002" name="DNA Res.">
        <title>Complete genomic sequence of nitrogen-fixing symbiotic bacterium Bradyrhizobium japonicum USDA110.</title>
        <authorList>
            <person name="Kaneko T."/>
            <person name="Nakamura Y."/>
            <person name="Sato S."/>
            <person name="Minamisawa K."/>
            <person name="Uchiumi T."/>
            <person name="Sasamoto S."/>
            <person name="Watanabe A."/>
            <person name="Idesawa K."/>
            <person name="Iriguchi M."/>
            <person name="Kawashima K."/>
            <person name="Kohara M."/>
            <person name="Matsumoto M."/>
            <person name="Shimpo S."/>
            <person name="Tsuruoka H."/>
            <person name="Wada T."/>
            <person name="Yamada M."/>
            <person name="Tabata S."/>
        </authorList>
    </citation>
    <scope>NUCLEOTIDE SEQUENCE [LARGE SCALE GENOMIC DNA]</scope>
    <source>
        <strain evidence="7">JCM 10833 / BCRC 13528 / IAM 13628 / NBRC 14792 / USDA 110</strain>
    </source>
</reference>
<dbReference type="Gene3D" id="1.20.120.550">
    <property type="entry name" value="Membrane associated eicosanoid/glutathione metabolism-like domain"/>
    <property type="match status" value="1"/>
</dbReference>
<dbReference type="InterPro" id="IPR001129">
    <property type="entry name" value="Membr-assoc_MAPEG"/>
</dbReference>
<evidence type="ECO:0000256" key="1">
    <source>
        <dbReference type="ARBA" id="ARBA00004370"/>
    </source>
</evidence>
<keyword evidence="2 5" id="KW-0812">Transmembrane</keyword>
<dbReference type="AlphaFoldDB" id="Q89N58"/>
<evidence type="ECO:0000313" key="7">
    <source>
        <dbReference type="Proteomes" id="UP000002526"/>
    </source>
</evidence>
<dbReference type="PhylomeDB" id="Q89N58"/>
<dbReference type="HOGENOM" id="CLU_1292361_0_0_5"/>
<comment type="subcellular location">
    <subcellularLocation>
        <location evidence="1">Membrane</location>
    </subcellularLocation>
</comment>
<sequence>MPSRSLADSARGPIRPERVFMAVARLAPQRGRNCFNNRWLVARAGTPVQLADCQRQKSRLMTVRGVPPYGKVPMSVQMVLLPVFVQVGLTFALLIGMVFGRRKALVSGETKIRDIALGEPNWPKSTTQIANCYRNQFELPLLFYALIALALPLRHVDLFIVLMSWVFVVTRFAHAGVFVSSNDLGRRSTIWLAGVLVLLVMWIYFALRMLLLI</sequence>
<dbReference type="PATRIC" id="fig|224911.5.peg.3991"/>
<organism evidence="6 7">
    <name type="scientific">Bradyrhizobium diazoefficiens (strain JCM 10833 / BCRC 13528 / IAM 13628 / NBRC 14792 / USDA 110)</name>
    <dbReference type="NCBI Taxonomy" id="224911"/>
    <lineage>
        <taxon>Bacteria</taxon>
        <taxon>Pseudomonadati</taxon>
        <taxon>Pseudomonadota</taxon>
        <taxon>Alphaproteobacteria</taxon>
        <taxon>Hyphomicrobiales</taxon>
        <taxon>Nitrobacteraceae</taxon>
        <taxon>Bradyrhizobium</taxon>
    </lineage>
</organism>
<dbReference type="GO" id="GO:0016020">
    <property type="term" value="C:membrane"/>
    <property type="evidence" value="ECO:0007669"/>
    <property type="project" value="UniProtKB-SubCell"/>
</dbReference>
<evidence type="ECO:0000256" key="4">
    <source>
        <dbReference type="ARBA" id="ARBA00023136"/>
    </source>
</evidence>
<dbReference type="Proteomes" id="UP000002526">
    <property type="component" value="Chromosome"/>
</dbReference>
<evidence type="ECO:0000313" key="6">
    <source>
        <dbReference type="EMBL" id="BAC49249.1"/>
    </source>
</evidence>
<name>Q89N58_BRADU</name>
<evidence type="ECO:0000256" key="3">
    <source>
        <dbReference type="ARBA" id="ARBA00022989"/>
    </source>
</evidence>
<evidence type="ECO:0000256" key="2">
    <source>
        <dbReference type="ARBA" id="ARBA00022692"/>
    </source>
</evidence>
<keyword evidence="4 5" id="KW-0472">Membrane</keyword>
<dbReference type="EnsemblBacteria" id="BAC49249">
    <property type="protein sequence ID" value="BAC49249"/>
    <property type="gene ID" value="BAC49249"/>
</dbReference>
<dbReference type="InParanoid" id="Q89N58"/>
<dbReference type="STRING" id="224911.AAV28_16940"/>
<dbReference type="KEGG" id="bja:blr3984"/>
<feature type="transmembrane region" description="Helical" evidence="5">
    <location>
        <begin position="79"/>
        <end position="99"/>
    </location>
</feature>
<dbReference type="OrthoDB" id="5516290at2"/>
<dbReference type="Pfam" id="PF01124">
    <property type="entry name" value="MAPEG"/>
    <property type="match status" value="1"/>
</dbReference>
<keyword evidence="3 5" id="KW-1133">Transmembrane helix</keyword>
<dbReference type="InterPro" id="IPR023352">
    <property type="entry name" value="MAPEG-like_dom_sf"/>
</dbReference>
<dbReference type="SUPFAM" id="SSF161084">
    <property type="entry name" value="MAPEG domain-like"/>
    <property type="match status" value="1"/>
</dbReference>
<dbReference type="eggNOG" id="COG5331">
    <property type="taxonomic scope" value="Bacteria"/>
</dbReference>
<accession>Q89N58</accession>
<protein>
    <submittedName>
        <fullName evidence="6">Blr3984 protein</fullName>
    </submittedName>
</protein>
<gene>
    <name evidence="6" type="ordered locus">blr3984</name>
</gene>
<feature type="transmembrane region" description="Helical" evidence="5">
    <location>
        <begin position="188"/>
        <end position="207"/>
    </location>
</feature>
<dbReference type="EMBL" id="BA000040">
    <property type="protein sequence ID" value="BAC49249.1"/>
    <property type="molecule type" value="Genomic_DNA"/>
</dbReference>
<keyword evidence="7" id="KW-1185">Reference proteome</keyword>
<evidence type="ECO:0000256" key="5">
    <source>
        <dbReference type="SAM" id="Phobius"/>
    </source>
</evidence>